<feature type="compositionally biased region" description="Polar residues" evidence="1">
    <location>
        <begin position="1"/>
        <end position="27"/>
    </location>
</feature>
<evidence type="ECO:0000256" key="1">
    <source>
        <dbReference type="SAM" id="MobiDB-lite"/>
    </source>
</evidence>
<accession>A0ABR2LBM0</accession>
<name>A0ABR2LBM0_9EUKA</name>
<feature type="region of interest" description="Disordered" evidence="1">
    <location>
        <begin position="488"/>
        <end position="551"/>
    </location>
</feature>
<evidence type="ECO:0008006" key="4">
    <source>
        <dbReference type="Google" id="ProtNLM"/>
    </source>
</evidence>
<feature type="compositionally biased region" description="Polar residues" evidence="1">
    <location>
        <begin position="489"/>
        <end position="520"/>
    </location>
</feature>
<protein>
    <recommendedName>
        <fullName evidence="4">Lebercilin domain-containing protein</fullName>
    </recommendedName>
</protein>
<proteinExistence type="predicted"/>
<keyword evidence="3" id="KW-1185">Reference proteome</keyword>
<dbReference type="EMBL" id="JAPFFF010000001">
    <property type="protein sequence ID" value="KAK8900438.1"/>
    <property type="molecule type" value="Genomic_DNA"/>
</dbReference>
<gene>
    <name evidence="2" type="ORF">M9Y10_002765</name>
</gene>
<feature type="compositionally biased region" description="Low complexity" evidence="1">
    <location>
        <begin position="388"/>
        <end position="404"/>
    </location>
</feature>
<comment type="caution">
    <text evidence="2">The sequence shown here is derived from an EMBL/GenBank/DDBJ whole genome shotgun (WGS) entry which is preliminary data.</text>
</comment>
<sequence length="711" mass="82441">MNFSSSINSNNKQKYSRPSSTYIQNDGNIGLESPRAAKSAFPSLNASQQPQRSNIEIEFMMVEDGLSRHRNYILKNLSRIPYFSSSEKAEKELRRLCEQLSQMKDMGEPLEQPNIENRLSEIRKQHKNISEEEERIAKLRSMTDDAKAREDAEYNSVLKQIEDAKRELNSLEMQISQYHENSRTSRDKLDKAKKNLQSHQKSIDQKQKEEDRLLKLQKQSRQELKNLQTELNAKLNEEIKISQIEHEIEKNSQEYKKLSKILDDKKQQVLEKTQKIQKLLRESEELETNLDEAVNYAGTVTQQKSYEAYMVSDSDSNLEQNFRSMSINSSSTKNQSMTRPSIKPTPIDIPSDDDAMKANQNPEVFENLNLSESDGNLNNVSYNSSFRSNSQEQNQYNNSSNNSSFKSIRRDFYKSNDSYNHQSFNPNTQDQPSNYSNNSSFMLNNQDQDQLNISYGNSSFRSNNNNNNQYEPNDLYDHQSFHLDENEPIQYNDNYNNSSFKASSQKQNEYEGFTNQQNFRSSKHSQSKSSNYSHHSSFEPQTHNPDKLSNFADAHFSDEYNHSDYQEDEPNNSNFNNLPNDYLIEEEEEDMYDHQSDNTKTRIDPSALFKNNDSLSFNRASVLNDSEDDLNDFKNDKNFNINYNDDDDDDEDDEEVKALLAKNSLRRSSQSSNSSMSNVTNAAFKAIGMNLYDQSPVVKKYENETASLLKK</sequence>
<feature type="compositionally biased region" description="Basic and acidic residues" evidence="1">
    <location>
        <begin position="180"/>
        <end position="193"/>
    </location>
</feature>
<feature type="compositionally biased region" description="Polar residues" evidence="1">
    <location>
        <begin position="326"/>
        <end position="339"/>
    </location>
</feature>
<evidence type="ECO:0000313" key="3">
    <source>
        <dbReference type="Proteomes" id="UP001470230"/>
    </source>
</evidence>
<dbReference type="Gene3D" id="1.10.287.1490">
    <property type="match status" value="1"/>
</dbReference>
<feature type="region of interest" description="Disordered" evidence="1">
    <location>
        <begin position="326"/>
        <end position="357"/>
    </location>
</feature>
<feature type="compositionally biased region" description="Polar residues" evidence="1">
    <location>
        <begin position="369"/>
        <end position="387"/>
    </location>
</feature>
<feature type="region of interest" description="Disordered" evidence="1">
    <location>
        <begin position="177"/>
        <end position="209"/>
    </location>
</feature>
<organism evidence="2 3">
    <name type="scientific">Tritrichomonas musculus</name>
    <dbReference type="NCBI Taxonomy" id="1915356"/>
    <lineage>
        <taxon>Eukaryota</taxon>
        <taxon>Metamonada</taxon>
        <taxon>Parabasalia</taxon>
        <taxon>Tritrichomonadida</taxon>
        <taxon>Tritrichomonadidae</taxon>
        <taxon>Tritrichomonas</taxon>
    </lineage>
</organism>
<reference evidence="2 3" key="1">
    <citation type="submission" date="2024-04" db="EMBL/GenBank/DDBJ databases">
        <title>Tritrichomonas musculus Genome.</title>
        <authorList>
            <person name="Alves-Ferreira E."/>
            <person name="Grigg M."/>
            <person name="Lorenzi H."/>
            <person name="Galac M."/>
        </authorList>
    </citation>
    <scope>NUCLEOTIDE SEQUENCE [LARGE SCALE GENOMIC DNA]</scope>
    <source>
        <strain evidence="2 3">EAF2021</strain>
    </source>
</reference>
<feature type="region of interest" description="Disordered" evidence="1">
    <location>
        <begin position="369"/>
        <end position="475"/>
    </location>
</feature>
<feature type="compositionally biased region" description="Low complexity" evidence="1">
    <location>
        <begin position="457"/>
        <end position="468"/>
    </location>
</feature>
<evidence type="ECO:0000313" key="2">
    <source>
        <dbReference type="EMBL" id="KAK8900438.1"/>
    </source>
</evidence>
<dbReference type="Proteomes" id="UP001470230">
    <property type="component" value="Unassembled WGS sequence"/>
</dbReference>
<feature type="compositionally biased region" description="Polar residues" evidence="1">
    <location>
        <begin position="415"/>
        <end position="456"/>
    </location>
</feature>
<feature type="region of interest" description="Disordered" evidence="1">
    <location>
        <begin position="1"/>
        <end position="30"/>
    </location>
</feature>